<comment type="caution">
    <text evidence="1">The sequence shown here is derived from an EMBL/GenBank/DDBJ whole genome shotgun (WGS) entry which is preliminary data.</text>
</comment>
<dbReference type="EMBL" id="CAJVQB010042025">
    <property type="protein sequence ID" value="CAG8830042.1"/>
    <property type="molecule type" value="Genomic_DNA"/>
</dbReference>
<gene>
    <name evidence="1" type="ORF">GMARGA_LOCUS30179</name>
</gene>
<evidence type="ECO:0000313" key="2">
    <source>
        <dbReference type="Proteomes" id="UP000789901"/>
    </source>
</evidence>
<dbReference type="Proteomes" id="UP000789901">
    <property type="component" value="Unassembled WGS sequence"/>
</dbReference>
<reference evidence="1 2" key="1">
    <citation type="submission" date="2021-06" db="EMBL/GenBank/DDBJ databases">
        <authorList>
            <person name="Kallberg Y."/>
            <person name="Tangrot J."/>
            <person name="Rosling A."/>
        </authorList>
    </citation>
    <scope>NUCLEOTIDE SEQUENCE [LARGE SCALE GENOMIC DNA]</scope>
    <source>
        <strain evidence="1 2">120-4 pot B 10/14</strain>
    </source>
</reference>
<evidence type="ECO:0000313" key="1">
    <source>
        <dbReference type="EMBL" id="CAG8830042.1"/>
    </source>
</evidence>
<keyword evidence="2" id="KW-1185">Reference proteome</keyword>
<sequence length="87" mass="10006">ATNDLQSNSINMNDIFVYFNLLIEECSELESQLRKKALISYNLVCKEAVVKVLCKYEKVLTLGKKQKLEAFIVERPIVKESPLTIKQ</sequence>
<feature type="non-terminal residue" evidence="1">
    <location>
        <position position="1"/>
    </location>
</feature>
<accession>A0ABN7WEW4</accession>
<organism evidence="1 2">
    <name type="scientific">Gigaspora margarita</name>
    <dbReference type="NCBI Taxonomy" id="4874"/>
    <lineage>
        <taxon>Eukaryota</taxon>
        <taxon>Fungi</taxon>
        <taxon>Fungi incertae sedis</taxon>
        <taxon>Mucoromycota</taxon>
        <taxon>Glomeromycotina</taxon>
        <taxon>Glomeromycetes</taxon>
        <taxon>Diversisporales</taxon>
        <taxon>Gigasporaceae</taxon>
        <taxon>Gigaspora</taxon>
    </lineage>
</organism>
<protein>
    <submittedName>
        <fullName evidence="1">38043_t:CDS:1</fullName>
    </submittedName>
</protein>
<proteinExistence type="predicted"/>
<name>A0ABN7WEW4_GIGMA</name>